<protein>
    <submittedName>
        <fullName evidence="1">Uncharacterized protein</fullName>
    </submittedName>
</protein>
<reference evidence="1" key="1">
    <citation type="submission" date="2022-08" db="UniProtKB">
        <authorList>
            <consortium name="EnsemblMetazoa"/>
        </authorList>
    </citation>
    <scope>IDENTIFICATION</scope>
    <source>
        <strain evidence="1">05x7-T-G4-1.051#20</strain>
    </source>
</reference>
<evidence type="ECO:0000313" key="2">
    <source>
        <dbReference type="Proteomes" id="UP000005408"/>
    </source>
</evidence>
<sequence length="174" mass="19094">MAQLAVRGLLRNMQRKSFFCSVSGFHSNFNKGCSKSVTNGPTLTLEETVDFSIHGPSLQGIQGGHDQHLEISEPPVQTNISSDAEDTQVADTLNCHASVNLHSTMQSNVPEPCDVKIDFAEHFNMPGGGVKQYDNTRVVSEACWCLHATDSFVNIQVVLRVWRFITDDLTQGSA</sequence>
<dbReference type="Proteomes" id="UP000005408">
    <property type="component" value="Unassembled WGS sequence"/>
</dbReference>
<dbReference type="EnsemblMetazoa" id="G21299.3">
    <property type="protein sequence ID" value="G21299.3:cds"/>
    <property type="gene ID" value="G21299"/>
</dbReference>
<evidence type="ECO:0000313" key="1">
    <source>
        <dbReference type="EnsemblMetazoa" id="G21299.3:cds"/>
    </source>
</evidence>
<name>A0A8W8JW16_MAGGI</name>
<proteinExistence type="predicted"/>
<keyword evidence="2" id="KW-1185">Reference proteome</keyword>
<dbReference type="AlphaFoldDB" id="A0A8W8JW16"/>
<accession>A0A8W8JW16</accession>
<organism evidence="1 2">
    <name type="scientific">Magallana gigas</name>
    <name type="common">Pacific oyster</name>
    <name type="synonym">Crassostrea gigas</name>
    <dbReference type="NCBI Taxonomy" id="29159"/>
    <lineage>
        <taxon>Eukaryota</taxon>
        <taxon>Metazoa</taxon>
        <taxon>Spiralia</taxon>
        <taxon>Lophotrochozoa</taxon>
        <taxon>Mollusca</taxon>
        <taxon>Bivalvia</taxon>
        <taxon>Autobranchia</taxon>
        <taxon>Pteriomorphia</taxon>
        <taxon>Ostreida</taxon>
        <taxon>Ostreoidea</taxon>
        <taxon>Ostreidae</taxon>
        <taxon>Magallana</taxon>
    </lineage>
</organism>